<dbReference type="EMBL" id="JAENGZ010000726">
    <property type="protein sequence ID" value="KAG6954700.1"/>
    <property type="molecule type" value="Genomic_DNA"/>
</dbReference>
<sequence length="471" mass="53565">MAATLLDLAVPGLGSGMSITVGLLEKIYSKYCQLKEGKELCINLHERLQAFIRELAKVDDQTREKEDLLSRLEALVKEYCRTVLKYLNEKNYVKRVMHATKFAEDIKLYNERLDSMIKLITVKQTVVLVEWRDQYARDAAAMVEQLTEMKCELLTAIRQIPEELRLLLKRDLDQAQAGQSHPLESILRNIANVTEGGNNNAKESPPSWLISVDECELYQPAIDLKGQSQVFVGKWQGVRVAIKKFRLVGENPVFDKHFKIWRSLLHPHVAQLYGAGSDEGAPFMVYEYAGRQSLDRCWDYLSQKDIWKMLHQAALGLSYLHARRIVHGNLCSSKLLVTDQKAVKLFGFGASYIRQYSESNSLKAKTRVEFCAPECTGIGADGNEDGINHSPTFRSDVYSFGLTIIEAITKQDPFQGLPLSDILDIKSSNRLHQPREMNDQAWDLVQQMCLCDPSKRVSLVYVREQLDCLTS</sequence>
<dbReference type="OrthoDB" id="346907at2759"/>
<dbReference type="PANTHER" id="PTHR44329">
    <property type="entry name" value="SERINE/THREONINE-PROTEIN KINASE TNNI3K-RELATED"/>
    <property type="match status" value="1"/>
</dbReference>
<dbReference type="GO" id="GO:0004674">
    <property type="term" value="F:protein serine/threonine kinase activity"/>
    <property type="evidence" value="ECO:0007669"/>
    <property type="project" value="TreeGrafter"/>
</dbReference>
<name>A0A8T1U6H2_9STRA</name>
<dbReference type="VEuPathDB" id="FungiDB:PC110_g4398"/>
<evidence type="ECO:0000313" key="3">
    <source>
        <dbReference type="Proteomes" id="UP000688947"/>
    </source>
</evidence>
<accession>A0A8T1U6H2</accession>
<reference evidence="2" key="1">
    <citation type="submission" date="2021-01" db="EMBL/GenBank/DDBJ databases">
        <title>Phytophthora aleatoria, a newly-described species from Pinus radiata is distinct from Phytophthora cactorum isolates based on comparative genomics.</title>
        <authorList>
            <person name="Mcdougal R."/>
            <person name="Panda P."/>
            <person name="Williams N."/>
            <person name="Studholme D.J."/>
        </authorList>
    </citation>
    <scope>NUCLEOTIDE SEQUENCE</scope>
    <source>
        <strain evidence="2">NZFS 3830</strain>
    </source>
</reference>
<proteinExistence type="predicted"/>
<dbReference type="InterPro" id="IPR051681">
    <property type="entry name" value="Ser/Thr_Kinases-Pseudokinases"/>
</dbReference>
<feature type="domain" description="Protein kinase" evidence="1">
    <location>
        <begin position="187"/>
        <end position="469"/>
    </location>
</feature>
<dbReference type="PANTHER" id="PTHR44329:SF214">
    <property type="entry name" value="PROTEIN KINASE DOMAIN-CONTAINING PROTEIN"/>
    <property type="match status" value="1"/>
</dbReference>
<gene>
    <name evidence="2" type="ORF">JG687_00011649</name>
</gene>
<evidence type="ECO:0000313" key="2">
    <source>
        <dbReference type="EMBL" id="KAG6954700.1"/>
    </source>
</evidence>
<dbReference type="InterPro" id="IPR059179">
    <property type="entry name" value="MLKL-like_MCAfunc"/>
</dbReference>
<protein>
    <recommendedName>
        <fullName evidence="1">Protein kinase domain-containing protein</fullName>
    </recommendedName>
</protein>
<dbReference type="SMART" id="SM00220">
    <property type="entry name" value="S_TKc"/>
    <property type="match status" value="1"/>
</dbReference>
<comment type="caution">
    <text evidence="2">The sequence shown here is derived from an EMBL/GenBank/DDBJ whole genome shotgun (WGS) entry which is preliminary data.</text>
</comment>
<dbReference type="InterPro" id="IPR000719">
    <property type="entry name" value="Prot_kinase_dom"/>
</dbReference>
<dbReference type="Pfam" id="PF07714">
    <property type="entry name" value="PK_Tyr_Ser-Thr"/>
    <property type="match status" value="1"/>
</dbReference>
<dbReference type="InterPro" id="IPR001245">
    <property type="entry name" value="Ser-Thr/Tyr_kinase_cat_dom"/>
</dbReference>
<dbReference type="CDD" id="cd21037">
    <property type="entry name" value="MLKL_NTD"/>
    <property type="match status" value="1"/>
</dbReference>
<organism evidence="2 3">
    <name type="scientific">Phytophthora cactorum</name>
    <dbReference type="NCBI Taxonomy" id="29920"/>
    <lineage>
        <taxon>Eukaryota</taxon>
        <taxon>Sar</taxon>
        <taxon>Stramenopiles</taxon>
        <taxon>Oomycota</taxon>
        <taxon>Peronosporomycetes</taxon>
        <taxon>Peronosporales</taxon>
        <taxon>Peronosporaceae</taxon>
        <taxon>Phytophthora</taxon>
    </lineage>
</organism>
<dbReference type="AlphaFoldDB" id="A0A8T1U6H2"/>
<evidence type="ECO:0000259" key="1">
    <source>
        <dbReference type="PROSITE" id="PS50011"/>
    </source>
</evidence>
<dbReference type="PROSITE" id="PS50011">
    <property type="entry name" value="PROTEIN_KINASE_DOM"/>
    <property type="match status" value="1"/>
</dbReference>
<dbReference type="GO" id="GO:0005524">
    <property type="term" value="F:ATP binding"/>
    <property type="evidence" value="ECO:0007669"/>
    <property type="project" value="InterPro"/>
</dbReference>
<dbReference type="Proteomes" id="UP000688947">
    <property type="component" value="Unassembled WGS sequence"/>
</dbReference>